<dbReference type="FunFam" id="3.20.20.80:FF:000023">
    <property type="entry name" value="heparanase-like protein 3"/>
    <property type="match status" value="1"/>
</dbReference>
<reference evidence="12 13" key="1">
    <citation type="journal article" date="2023" name="G3 (Bethesda)">
        <title>A chromosome-length genome assembly and annotation of blackberry (Rubus argutus, cv. 'Hillquist').</title>
        <authorList>
            <person name="Bruna T."/>
            <person name="Aryal R."/>
            <person name="Dudchenko O."/>
            <person name="Sargent D.J."/>
            <person name="Mead D."/>
            <person name="Buti M."/>
            <person name="Cavallini A."/>
            <person name="Hytonen T."/>
            <person name="Andres J."/>
            <person name="Pham M."/>
            <person name="Weisz D."/>
            <person name="Mascagni F."/>
            <person name="Usai G."/>
            <person name="Natali L."/>
            <person name="Bassil N."/>
            <person name="Fernandez G.E."/>
            <person name="Lomsadze A."/>
            <person name="Armour M."/>
            <person name="Olukolu B."/>
            <person name="Poorten T."/>
            <person name="Britton C."/>
            <person name="Davik J."/>
            <person name="Ashrafi H."/>
            <person name="Aiden E.L."/>
            <person name="Borodovsky M."/>
            <person name="Worthington M."/>
        </authorList>
    </citation>
    <scope>NUCLEOTIDE SEQUENCE [LARGE SCALE GENOMIC DNA]</scope>
    <source>
        <strain evidence="12">PI 553951</strain>
    </source>
</reference>
<dbReference type="Pfam" id="PF03662">
    <property type="entry name" value="Glyco_hydro_79n"/>
    <property type="match status" value="1"/>
</dbReference>
<evidence type="ECO:0000256" key="4">
    <source>
        <dbReference type="ARBA" id="ARBA00022729"/>
    </source>
</evidence>
<comment type="subcellular location">
    <subcellularLocation>
        <location evidence="9">Lysosome membrane</location>
        <topology evidence="9">Peripheral membrane protein</topology>
    </subcellularLocation>
    <subcellularLocation>
        <location evidence="1">Secreted</location>
    </subcellularLocation>
</comment>
<evidence type="ECO:0000256" key="7">
    <source>
        <dbReference type="ARBA" id="ARBA00023180"/>
    </source>
</evidence>
<evidence type="ECO:0000256" key="10">
    <source>
        <dbReference type="ARBA" id="ARBA00055929"/>
    </source>
</evidence>
<feature type="chain" id="PRO_5043565019" description="Heparanase-like protein 2" evidence="11">
    <location>
        <begin position="21"/>
        <end position="515"/>
    </location>
</feature>
<dbReference type="GO" id="GO:0004566">
    <property type="term" value="F:beta-glucuronidase activity"/>
    <property type="evidence" value="ECO:0007669"/>
    <property type="project" value="TreeGrafter"/>
</dbReference>
<evidence type="ECO:0000256" key="1">
    <source>
        <dbReference type="ARBA" id="ARBA00004613"/>
    </source>
</evidence>
<organism evidence="12 13">
    <name type="scientific">Rubus argutus</name>
    <name type="common">Southern blackberry</name>
    <dbReference type="NCBI Taxonomy" id="59490"/>
    <lineage>
        <taxon>Eukaryota</taxon>
        <taxon>Viridiplantae</taxon>
        <taxon>Streptophyta</taxon>
        <taxon>Embryophyta</taxon>
        <taxon>Tracheophyta</taxon>
        <taxon>Spermatophyta</taxon>
        <taxon>Magnoliopsida</taxon>
        <taxon>eudicotyledons</taxon>
        <taxon>Gunneridae</taxon>
        <taxon>Pentapetalae</taxon>
        <taxon>rosids</taxon>
        <taxon>fabids</taxon>
        <taxon>Rosales</taxon>
        <taxon>Rosaceae</taxon>
        <taxon>Rosoideae</taxon>
        <taxon>Rosoideae incertae sedis</taxon>
        <taxon>Rubus</taxon>
    </lineage>
</organism>
<accession>A0AAW1XEV3</accession>
<keyword evidence="8" id="KW-0458">Lysosome</keyword>
<dbReference type="Proteomes" id="UP001457282">
    <property type="component" value="Unassembled WGS sequence"/>
</dbReference>
<comment type="function">
    <text evidence="10">Endoglycosidase which is a cell surface and extracellular matrix-degrading enzyme. Cleaves heparan sulfate proteoglycans (HSPGs) into heparan sulfate side chains and core proteoglycans.</text>
</comment>
<evidence type="ECO:0000256" key="6">
    <source>
        <dbReference type="ARBA" id="ARBA00023136"/>
    </source>
</evidence>
<dbReference type="AlphaFoldDB" id="A0AAW1XEV3"/>
<keyword evidence="7" id="KW-0325">Glycoprotein</keyword>
<dbReference type="InterPro" id="IPR005199">
    <property type="entry name" value="Glyco_hydro_79"/>
</dbReference>
<keyword evidence="4 11" id="KW-0732">Signal</keyword>
<comment type="caution">
    <text evidence="12">The sequence shown here is derived from an EMBL/GenBank/DDBJ whole genome shotgun (WGS) entry which is preliminary data.</text>
</comment>
<keyword evidence="5" id="KW-0378">Hydrolase</keyword>
<proteinExistence type="inferred from homology"/>
<dbReference type="EMBL" id="JBEDUW010000004">
    <property type="protein sequence ID" value="KAK9935059.1"/>
    <property type="molecule type" value="Genomic_DNA"/>
</dbReference>
<comment type="similarity">
    <text evidence="2">Belongs to the glycosyl hydrolase 79 family.</text>
</comment>
<evidence type="ECO:0000256" key="2">
    <source>
        <dbReference type="ARBA" id="ARBA00009800"/>
    </source>
</evidence>
<evidence type="ECO:0000256" key="8">
    <source>
        <dbReference type="ARBA" id="ARBA00023228"/>
    </source>
</evidence>
<evidence type="ECO:0000256" key="3">
    <source>
        <dbReference type="ARBA" id="ARBA00022525"/>
    </source>
</evidence>
<dbReference type="Gene3D" id="3.20.20.80">
    <property type="entry name" value="Glycosidases"/>
    <property type="match status" value="1"/>
</dbReference>
<keyword evidence="3" id="KW-0964">Secreted</keyword>
<keyword evidence="13" id="KW-1185">Reference proteome</keyword>
<evidence type="ECO:0008006" key="14">
    <source>
        <dbReference type="Google" id="ProtNLM"/>
    </source>
</evidence>
<dbReference type="GO" id="GO:0005576">
    <property type="term" value="C:extracellular region"/>
    <property type="evidence" value="ECO:0007669"/>
    <property type="project" value="UniProtKB-SubCell"/>
</dbReference>
<feature type="signal peptide" evidence="11">
    <location>
        <begin position="1"/>
        <end position="20"/>
    </location>
</feature>
<evidence type="ECO:0000313" key="12">
    <source>
        <dbReference type="EMBL" id="KAK9935059.1"/>
    </source>
</evidence>
<dbReference type="SUPFAM" id="SSF51445">
    <property type="entry name" value="(Trans)glycosidases"/>
    <property type="match status" value="1"/>
</dbReference>
<evidence type="ECO:0000256" key="9">
    <source>
        <dbReference type="ARBA" id="ARBA00023765"/>
    </source>
</evidence>
<dbReference type="GO" id="GO:0005765">
    <property type="term" value="C:lysosomal membrane"/>
    <property type="evidence" value="ECO:0007669"/>
    <property type="project" value="UniProtKB-SubCell"/>
</dbReference>
<evidence type="ECO:0000313" key="13">
    <source>
        <dbReference type="Proteomes" id="UP001457282"/>
    </source>
</evidence>
<name>A0AAW1XEV3_RUBAR</name>
<dbReference type="GO" id="GO:0009505">
    <property type="term" value="C:plant-type cell wall"/>
    <property type="evidence" value="ECO:0007669"/>
    <property type="project" value="TreeGrafter"/>
</dbReference>
<gene>
    <name evidence="12" type="ORF">M0R45_022174</name>
</gene>
<sequence>MALRAIACLILVSLFSVALAEYVDVRVRGVVSIASTDDNFICATLDWWPTDKCDYNQCPWGKAGIFNLDLENKTLINAIKAFNTLRIRIGGSLQDQVTYGFGYGVKECNRFKKQESGLFGFSGGCLDQERWDEVNQFFNKTQAKLMFGLNALHGKKADPSDKILWVGDWDARNARDLMQYTISKGYPVESYELGNELCGGGVAARIEAEQYAKDMKKLKQVVTELFPNPTKRPKVLGPGGFYDKKWFNEFLQATGPGVLDGVTHHTYNLGAGVDATLINKIQDPFYLEQSSQTYYDVANSVREFAPWTDPWVGEAGGAYNSGGKDVSHTFANGFWYLDQLGMTAAYSHKVFCRQALIGGNYALLNTTSFIPNPDYYGALLWHRLMGQKVLSTVHYGSPYLRAYTHCSKKKPGVTLLLINMSNSTTFDVEILPEFEVQSETKSTGAPKREEYHLTPEGGNIQSDVVLLNGTPLKLTKSSDIPEMQPKLVDPTSAISVAPDSFVFVSIKDFHAPACA</sequence>
<dbReference type="InterPro" id="IPR017853">
    <property type="entry name" value="GH"/>
</dbReference>
<protein>
    <recommendedName>
        <fullName evidence="14">Heparanase-like protein 2</fullName>
    </recommendedName>
</protein>
<evidence type="ECO:0000256" key="5">
    <source>
        <dbReference type="ARBA" id="ARBA00022801"/>
    </source>
</evidence>
<keyword evidence="6" id="KW-0472">Membrane</keyword>
<evidence type="ECO:0000256" key="11">
    <source>
        <dbReference type="SAM" id="SignalP"/>
    </source>
</evidence>
<dbReference type="PANTHER" id="PTHR14363">
    <property type="entry name" value="HEPARANASE-RELATED"/>
    <property type="match status" value="1"/>
</dbReference>
<dbReference type="PANTHER" id="PTHR14363:SF13">
    <property type="entry name" value="OS07G0598400 PROTEIN"/>
    <property type="match status" value="1"/>
</dbReference>